<dbReference type="OMA" id="INIRTHH"/>
<dbReference type="InParanoid" id="D3BGC2"/>
<dbReference type="EMBL" id="ADBJ01000034">
    <property type="protein sequence ID" value="EFA79522.1"/>
    <property type="molecule type" value="Genomic_DNA"/>
</dbReference>
<keyword evidence="2" id="KW-1185">Reference proteome</keyword>
<sequence>MSELTSNEIVNLSNSLEYPIDFESNIDALLSDSDSFYKLVKKNNNNSNAKYDQKQSIQFADMKHAVSWLNAMTLSTFLDGAERLLYSRLGRQSQPLTKIQSLVIGQINAELLDNHFSKYKPFQVTTDFETITVHGERHSIPIKCHRYKLLDYEKGLGLPALITLNWQALEDVIENNDKILDTTVIRYIDITFRANTKTGIVDVDYLMLSQPQRQ</sequence>
<organism evidence="1 2">
    <name type="scientific">Heterostelium pallidum (strain ATCC 26659 / Pp 5 / PN500)</name>
    <name type="common">Cellular slime mold</name>
    <name type="synonym">Polysphondylium pallidum</name>
    <dbReference type="NCBI Taxonomy" id="670386"/>
    <lineage>
        <taxon>Eukaryota</taxon>
        <taxon>Amoebozoa</taxon>
        <taxon>Evosea</taxon>
        <taxon>Eumycetozoa</taxon>
        <taxon>Dictyostelia</taxon>
        <taxon>Acytosteliales</taxon>
        <taxon>Acytosteliaceae</taxon>
        <taxon>Heterostelium</taxon>
    </lineage>
</organism>
<proteinExistence type="predicted"/>
<evidence type="ECO:0000313" key="2">
    <source>
        <dbReference type="Proteomes" id="UP000001396"/>
    </source>
</evidence>
<dbReference type="AlphaFoldDB" id="D3BGC2"/>
<name>D3BGC2_HETP5</name>
<dbReference type="RefSeq" id="XP_020431643.1">
    <property type="nucleotide sequence ID" value="XM_020578408.1"/>
</dbReference>
<reference evidence="1 2" key="1">
    <citation type="journal article" date="2011" name="Genome Res.">
        <title>Phylogeny-wide analysis of social amoeba genomes highlights ancient origins for complex intercellular communication.</title>
        <authorList>
            <person name="Heidel A.J."/>
            <person name="Lawal H.M."/>
            <person name="Felder M."/>
            <person name="Schilde C."/>
            <person name="Helps N.R."/>
            <person name="Tunggal B."/>
            <person name="Rivero F."/>
            <person name="John U."/>
            <person name="Schleicher M."/>
            <person name="Eichinger L."/>
            <person name="Platzer M."/>
            <person name="Noegel A.A."/>
            <person name="Schaap P."/>
            <person name="Gloeckner G."/>
        </authorList>
    </citation>
    <scope>NUCLEOTIDE SEQUENCE [LARGE SCALE GENOMIC DNA]</scope>
    <source>
        <strain evidence="2">ATCC 26659 / Pp 5 / PN500</strain>
    </source>
</reference>
<dbReference type="GeneID" id="31363054"/>
<accession>D3BGC2</accession>
<dbReference type="Proteomes" id="UP000001396">
    <property type="component" value="Unassembled WGS sequence"/>
</dbReference>
<evidence type="ECO:0000313" key="1">
    <source>
        <dbReference type="EMBL" id="EFA79522.1"/>
    </source>
</evidence>
<protein>
    <submittedName>
        <fullName evidence="1">Uncharacterized protein</fullName>
    </submittedName>
</protein>
<gene>
    <name evidence="1" type="ORF">PPL_07573</name>
</gene>
<comment type="caution">
    <text evidence="1">The sequence shown here is derived from an EMBL/GenBank/DDBJ whole genome shotgun (WGS) entry which is preliminary data.</text>
</comment>